<dbReference type="InterPro" id="IPR004045">
    <property type="entry name" value="Glutathione_S-Trfase_N"/>
</dbReference>
<dbReference type="CDD" id="cd03046">
    <property type="entry name" value="GST_N_GTT1_like"/>
    <property type="match status" value="1"/>
</dbReference>
<dbReference type="RefSeq" id="WP_202661786.1">
    <property type="nucleotide sequence ID" value="NZ_JAESVP010000007.1"/>
</dbReference>
<sequence length="205" mass="22439">MLTLFHAPQSRSSAIMLLIEEMGIADKITVQITDIVRQDGSGARDPANPHPEGKVPCLVHDGTVITERGAIMLYLLELFPQTGLAPRPGDAQRGALLTWLAWYGSVMEPVLILDWSKAEVPAVWSSLRGVAEINARLHTALAKGPWLLGEEFSAADVLCHTPYAFFPPSMPDDPLIRDWVARCQSRASVQRVKEQDMASMAARAA</sequence>
<dbReference type="SFLD" id="SFLDG00358">
    <property type="entry name" value="Main_(cytGST)"/>
    <property type="match status" value="1"/>
</dbReference>
<dbReference type="Pfam" id="PF02798">
    <property type="entry name" value="GST_N"/>
    <property type="match status" value="1"/>
</dbReference>
<dbReference type="Proteomes" id="UP000619033">
    <property type="component" value="Unassembled WGS sequence"/>
</dbReference>
<comment type="caution">
    <text evidence="2">The sequence shown here is derived from an EMBL/GenBank/DDBJ whole genome shotgun (WGS) entry which is preliminary data.</text>
</comment>
<name>A0A8J7SWS6_9RHOB</name>
<accession>A0A8J7SWS6</accession>
<dbReference type="SUPFAM" id="SSF47616">
    <property type="entry name" value="GST C-terminal domain-like"/>
    <property type="match status" value="1"/>
</dbReference>
<reference evidence="2" key="1">
    <citation type="submission" date="2021-01" db="EMBL/GenBank/DDBJ databases">
        <title>Genome seq and assembly of Tabrizicola sp. KVB23.</title>
        <authorList>
            <person name="Chhetri G."/>
        </authorList>
    </citation>
    <scope>NUCLEOTIDE SEQUENCE</scope>
    <source>
        <strain evidence="2">KVB23</strain>
    </source>
</reference>
<dbReference type="InterPro" id="IPR036249">
    <property type="entry name" value="Thioredoxin-like_sf"/>
</dbReference>
<keyword evidence="3" id="KW-1185">Reference proteome</keyword>
<dbReference type="InterPro" id="IPR040079">
    <property type="entry name" value="Glutathione_S-Trfase"/>
</dbReference>
<dbReference type="AlphaFoldDB" id="A0A8J7SWS6"/>
<organism evidence="2 3">
    <name type="scientific">Fuscibacter oryzae</name>
    <dbReference type="NCBI Taxonomy" id="2803939"/>
    <lineage>
        <taxon>Bacteria</taxon>
        <taxon>Pseudomonadati</taxon>
        <taxon>Pseudomonadota</taxon>
        <taxon>Alphaproteobacteria</taxon>
        <taxon>Rhodobacterales</taxon>
        <taxon>Paracoccaceae</taxon>
        <taxon>Fuscibacter</taxon>
    </lineage>
</organism>
<dbReference type="SFLD" id="SFLDG01150">
    <property type="entry name" value="Main.1:_Beta-like"/>
    <property type="match status" value="1"/>
</dbReference>
<feature type="domain" description="GST N-terminal" evidence="1">
    <location>
        <begin position="1"/>
        <end position="83"/>
    </location>
</feature>
<dbReference type="InterPro" id="IPR036282">
    <property type="entry name" value="Glutathione-S-Trfase_C_sf"/>
</dbReference>
<dbReference type="PANTHER" id="PTHR44051">
    <property type="entry name" value="GLUTATHIONE S-TRANSFERASE-RELATED"/>
    <property type="match status" value="1"/>
</dbReference>
<dbReference type="CDD" id="cd03207">
    <property type="entry name" value="GST_C_8"/>
    <property type="match status" value="1"/>
</dbReference>
<dbReference type="SFLD" id="SFLDS00019">
    <property type="entry name" value="Glutathione_Transferase_(cytos"/>
    <property type="match status" value="1"/>
</dbReference>
<dbReference type="PROSITE" id="PS50404">
    <property type="entry name" value="GST_NTER"/>
    <property type="match status" value="1"/>
</dbReference>
<dbReference type="Gene3D" id="3.40.30.10">
    <property type="entry name" value="Glutaredoxin"/>
    <property type="match status" value="1"/>
</dbReference>
<gene>
    <name evidence="2" type="ORF">JI744_14135</name>
</gene>
<protein>
    <submittedName>
        <fullName evidence="2">Glutathione S-transferase family protein</fullName>
    </submittedName>
</protein>
<proteinExistence type="predicted"/>
<evidence type="ECO:0000259" key="1">
    <source>
        <dbReference type="PROSITE" id="PS50404"/>
    </source>
</evidence>
<dbReference type="Gene3D" id="1.20.1050.10">
    <property type="match status" value="1"/>
</dbReference>
<dbReference type="SUPFAM" id="SSF52833">
    <property type="entry name" value="Thioredoxin-like"/>
    <property type="match status" value="1"/>
</dbReference>
<evidence type="ECO:0000313" key="3">
    <source>
        <dbReference type="Proteomes" id="UP000619033"/>
    </source>
</evidence>
<dbReference type="PANTHER" id="PTHR44051:SF21">
    <property type="entry name" value="GLUTATHIONE S-TRANSFERASE FAMILY PROTEIN"/>
    <property type="match status" value="1"/>
</dbReference>
<dbReference type="EMBL" id="JAESVP010000007">
    <property type="protein sequence ID" value="MBL4929244.1"/>
    <property type="molecule type" value="Genomic_DNA"/>
</dbReference>
<evidence type="ECO:0000313" key="2">
    <source>
        <dbReference type="EMBL" id="MBL4929244.1"/>
    </source>
</evidence>